<keyword evidence="2 6" id="KW-0238">DNA-binding</keyword>
<evidence type="ECO:0000256" key="4">
    <source>
        <dbReference type="SAM" id="MobiDB-lite"/>
    </source>
</evidence>
<dbReference type="Pfam" id="PF12802">
    <property type="entry name" value="MarR_2"/>
    <property type="match status" value="1"/>
</dbReference>
<keyword evidence="3" id="KW-0804">Transcription</keyword>
<evidence type="ECO:0000256" key="3">
    <source>
        <dbReference type="ARBA" id="ARBA00023163"/>
    </source>
</evidence>
<dbReference type="PRINTS" id="PR00598">
    <property type="entry name" value="HTHMARR"/>
</dbReference>
<evidence type="ECO:0000313" key="7">
    <source>
        <dbReference type="Proteomes" id="UP001519331"/>
    </source>
</evidence>
<name>A0ABS4T305_9MICC</name>
<dbReference type="InterPro" id="IPR036388">
    <property type="entry name" value="WH-like_DNA-bd_sf"/>
</dbReference>
<dbReference type="SMART" id="SM00347">
    <property type="entry name" value="HTH_MARR"/>
    <property type="match status" value="1"/>
</dbReference>
<dbReference type="GO" id="GO:0003677">
    <property type="term" value="F:DNA binding"/>
    <property type="evidence" value="ECO:0007669"/>
    <property type="project" value="UniProtKB-KW"/>
</dbReference>
<feature type="domain" description="HTH marR-type" evidence="5">
    <location>
        <begin position="11"/>
        <end position="147"/>
    </location>
</feature>
<dbReference type="PANTHER" id="PTHR33164">
    <property type="entry name" value="TRANSCRIPTIONAL REGULATOR, MARR FAMILY"/>
    <property type="match status" value="1"/>
</dbReference>
<dbReference type="PANTHER" id="PTHR33164:SF106">
    <property type="entry name" value="TRANSCRIPTIONAL REGULATORY PROTEIN"/>
    <property type="match status" value="1"/>
</dbReference>
<dbReference type="RefSeq" id="WP_210049219.1">
    <property type="nucleotide sequence ID" value="NZ_JAGINX010000001.1"/>
</dbReference>
<keyword evidence="1" id="KW-0805">Transcription regulation</keyword>
<dbReference type="EMBL" id="JAGINX010000001">
    <property type="protein sequence ID" value="MBP2318793.1"/>
    <property type="molecule type" value="Genomic_DNA"/>
</dbReference>
<proteinExistence type="predicted"/>
<evidence type="ECO:0000256" key="1">
    <source>
        <dbReference type="ARBA" id="ARBA00023015"/>
    </source>
</evidence>
<sequence length="186" mass="20324">MSDPAAPDGPALRALRAVQLLTDSLDRMHSDLTRRMEMHTSDLRALRMLAIREQQVETVTPHAIAEHLGITTAAATSLIDRLARDGFVERTRHPEDGRSRIITLTPAARQHFFTHFSGHLGAMNRLIETTDAEDLTTIARFLETLSARITQPDAGPSDSAQPDAGLPNFSPENSAQPLASKDSPIS</sequence>
<dbReference type="Proteomes" id="UP001519331">
    <property type="component" value="Unassembled WGS sequence"/>
</dbReference>
<evidence type="ECO:0000259" key="5">
    <source>
        <dbReference type="PROSITE" id="PS50995"/>
    </source>
</evidence>
<feature type="compositionally biased region" description="Polar residues" evidence="4">
    <location>
        <begin position="170"/>
        <end position="186"/>
    </location>
</feature>
<dbReference type="SUPFAM" id="SSF46785">
    <property type="entry name" value="Winged helix' DNA-binding domain"/>
    <property type="match status" value="1"/>
</dbReference>
<dbReference type="InterPro" id="IPR023187">
    <property type="entry name" value="Tscrpt_reg_MarR-type_CS"/>
</dbReference>
<reference evidence="6 7" key="1">
    <citation type="submission" date="2021-03" db="EMBL/GenBank/DDBJ databases">
        <title>Sequencing the genomes of 1000 actinobacteria strains.</title>
        <authorList>
            <person name="Klenk H.-P."/>
        </authorList>
    </citation>
    <scope>NUCLEOTIDE SEQUENCE [LARGE SCALE GENOMIC DNA]</scope>
    <source>
        <strain evidence="6 7">DSM 12544</strain>
    </source>
</reference>
<keyword evidence="7" id="KW-1185">Reference proteome</keyword>
<dbReference type="PROSITE" id="PS01117">
    <property type="entry name" value="HTH_MARR_1"/>
    <property type="match status" value="1"/>
</dbReference>
<dbReference type="InterPro" id="IPR039422">
    <property type="entry name" value="MarR/SlyA-like"/>
</dbReference>
<organism evidence="6 7">
    <name type="scientific">Nesterenkonia lacusekhoensis</name>
    <dbReference type="NCBI Taxonomy" id="150832"/>
    <lineage>
        <taxon>Bacteria</taxon>
        <taxon>Bacillati</taxon>
        <taxon>Actinomycetota</taxon>
        <taxon>Actinomycetes</taxon>
        <taxon>Micrococcales</taxon>
        <taxon>Micrococcaceae</taxon>
        <taxon>Nesterenkonia</taxon>
    </lineage>
</organism>
<comment type="caution">
    <text evidence="6">The sequence shown here is derived from an EMBL/GenBank/DDBJ whole genome shotgun (WGS) entry which is preliminary data.</text>
</comment>
<evidence type="ECO:0000256" key="2">
    <source>
        <dbReference type="ARBA" id="ARBA00023125"/>
    </source>
</evidence>
<feature type="region of interest" description="Disordered" evidence="4">
    <location>
        <begin position="150"/>
        <end position="186"/>
    </location>
</feature>
<dbReference type="PROSITE" id="PS50995">
    <property type="entry name" value="HTH_MARR_2"/>
    <property type="match status" value="1"/>
</dbReference>
<dbReference type="InterPro" id="IPR036390">
    <property type="entry name" value="WH_DNA-bd_sf"/>
</dbReference>
<gene>
    <name evidence="6" type="ORF">JOF45_001812</name>
</gene>
<accession>A0ABS4T305</accession>
<dbReference type="InterPro" id="IPR000835">
    <property type="entry name" value="HTH_MarR-typ"/>
</dbReference>
<evidence type="ECO:0000313" key="6">
    <source>
        <dbReference type="EMBL" id="MBP2318793.1"/>
    </source>
</evidence>
<protein>
    <submittedName>
        <fullName evidence="6">DNA-binding MarR family transcriptional regulator</fullName>
    </submittedName>
</protein>
<dbReference type="Gene3D" id="1.10.10.10">
    <property type="entry name" value="Winged helix-like DNA-binding domain superfamily/Winged helix DNA-binding domain"/>
    <property type="match status" value="1"/>
</dbReference>